<dbReference type="Proteomes" id="UP000053593">
    <property type="component" value="Unassembled WGS sequence"/>
</dbReference>
<sequence length="161" mass="17530">MASFPSVAELGNLCAAQHAPDTDTYRTFTILVMHPDAPEPFLQLIGVNLVSGLPVPVSQGAWLMSLNNILKGSVYLPADATTGLLAFIQANENDPSENMALCLFGDGPYTLPLCTDESTCRQTLSTRYCTAHAIALTLDASGKLHNATMQDKWVLWLWFQE</sequence>
<dbReference type="HOGENOM" id="CLU_115502_0_0_1"/>
<keyword evidence="2" id="KW-1185">Reference proteome</keyword>
<accession>A0A0D0CHQ4</accession>
<dbReference type="AlphaFoldDB" id="A0A0D0CHQ4"/>
<evidence type="ECO:0000313" key="2">
    <source>
        <dbReference type="Proteomes" id="UP000053593"/>
    </source>
</evidence>
<organism evidence="1 2">
    <name type="scientific">Collybiopsis luxurians FD-317 M1</name>
    <dbReference type="NCBI Taxonomy" id="944289"/>
    <lineage>
        <taxon>Eukaryota</taxon>
        <taxon>Fungi</taxon>
        <taxon>Dikarya</taxon>
        <taxon>Basidiomycota</taxon>
        <taxon>Agaricomycotina</taxon>
        <taxon>Agaricomycetes</taxon>
        <taxon>Agaricomycetidae</taxon>
        <taxon>Agaricales</taxon>
        <taxon>Marasmiineae</taxon>
        <taxon>Omphalotaceae</taxon>
        <taxon>Collybiopsis</taxon>
        <taxon>Collybiopsis luxurians</taxon>
    </lineage>
</organism>
<name>A0A0D0CHQ4_9AGAR</name>
<dbReference type="EMBL" id="KN834768">
    <property type="protein sequence ID" value="KIK62179.1"/>
    <property type="molecule type" value="Genomic_DNA"/>
</dbReference>
<reference evidence="1 2" key="1">
    <citation type="submission" date="2014-04" db="EMBL/GenBank/DDBJ databases">
        <title>Evolutionary Origins and Diversification of the Mycorrhizal Mutualists.</title>
        <authorList>
            <consortium name="DOE Joint Genome Institute"/>
            <consortium name="Mycorrhizal Genomics Consortium"/>
            <person name="Kohler A."/>
            <person name="Kuo A."/>
            <person name="Nagy L.G."/>
            <person name="Floudas D."/>
            <person name="Copeland A."/>
            <person name="Barry K.W."/>
            <person name="Cichocki N."/>
            <person name="Veneault-Fourrey C."/>
            <person name="LaButti K."/>
            <person name="Lindquist E.A."/>
            <person name="Lipzen A."/>
            <person name="Lundell T."/>
            <person name="Morin E."/>
            <person name="Murat C."/>
            <person name="Riley R."/>
            <person name="Ohm R."/>
            <person name="Sun H."/>
            <person name="Tunlid A."/>
            <person name="Henrissat B."/>
            <person name="Grigoriev I.V."/>
            <person name="Hibbett D.S."/>
            <person name="Martin F."/>
        </authorList>
    </citation>
    <scope>NUCLEOTIDE SEQUENCE [LARGE SCALE GENOMIC DNA]</scope>
    <source>
        <strain evidence="1 2">FD-317 M1</strain>
    </source>
</reference>
<protein>
    <submittedName>
        <fullName evidence="1">Uncharacterized protein</fullName>
    </submittedName>
</protein>
<gene>
    <name evidence="1" type="ORF">GYMLUDRAFT_58391</name>
</gene>
<evidence type="ECO:0000313" key="1">
    <source>
        <dbReference type="EMBL" id="KIK62179.1"/>
    </source>
</evidence>
<proteinExistence type="predicted"/>